<keyword evidence="6" id="KW-0520">NAD</keyword>
<evidence type="ECO:0000256" key="2">
    <source>
        <dbReference type="ARBA" id="ARBA00008785"/>
    </source>
</evidence>
<dbReference type="PANTHER" id="PTHR23406">
    <property type="entry name" value="MALIC ENZYME-RELATED"/>
    <property type="match status" value="1"/>
</dbReference>
<dbReference type="RefSeq" id="WP_058480816.1">
    <property type="nucleotide sequence ID" value="NZ_CAAAIQ010000001.1"/>
</dbReference>
<dbReference type="FunFam" id="3.40.50.10380:FF:000001">
    <property type="entry name" value="NAD-dependent malic enzyme"/>
    <property type="match status" value="1"/>
</dbReference>
<dbReference type="PATRIC" id="fig|66969.6.peg.2371"/>
<dbReference type="InterPro" id="IPR015884">
    <property type="entry name" value="Malic_enzyme_CS"/>
</dbReference>
<dbReference type="Pfam" id="PF00390">
    <property type="entry name" value="malic"/>
    <property type="match status" value="1"/>
</dbReference>
<comment type="cofactor">
    <cofactor evidence="11">
        <name>Mg(2+)</name>
        <dbReference type="ChEBI" id="CHEBI:18420"/>
    </cofactor>
    <cofactor evidence="11">
        <name>Mn(2+)</name>
        <dbReference type="ChEBI" id="CHEBI:29035"/>
    </cofactor>
    <text evidence="11">Divalent metal cations. Prefers magnesium or manganese.</text>
</comment>
<dbReference type="InterPro" id="IPR036291">
    <property type="entry name" value="NAD(P)-bd_dom_sf"/>
</dbReference>
<evidence type="ECO:0000256" key="6">
    <source>
        <dbReference type="ARBA" id="ARBA00023027"/>
    </source>
</evidence>
<evidence type="ECO:0000256" key="5">
    <source>
        <dbReference type="ARBA" id="ARBA00023002"/>
    </source>
</evidence>
<organism evidence="15 16">
    <name type="scientific">Legionella waltersii</name>
    <dbReference type="NCBI Taxonomy" id="66969"/>
    <lineage>
        <taxon>Bacteria</taxon>
        <taxon>Pseudomonadati</taxon>
        <taxon>Pseudomonadota</taxon>
        <taxon>Gammaproteobacteria</taxon>
        <taxon>Legionellales</taxon>
        <taxon>Legionellaceae</taxon>
        <taxon>Legionella</taxon>
    </lineage>
</organism>
<evidence type="ECO:0000313" key="16">
    <source>
        <dbReference type="Proteomes" id="UP000054729"/>
    </source>
</evidence>
<keyword evidence="5" id="KW-0560">Oxidoreductase</keyword>
<dbReference type="STRING" id="66969.Lwal_2181"/>
<dbReference type="Proteomes" id="UP000054729">
    <property type="component" value="Unassembled WGS sequence"/>
</dbReference>
<comment type="catalytic activity">
    <reaction evidence="8">
        <text>(S)-malate + NAD(+) = pyruvate + CO2 + NADH</text>
        <dbReference type="Rhea" id="RHEA:12653"/>
        <dbReference type="ChEBI" id="CHEBI:15361"/>
        <dbReference type="ChEBI" id="CHEBI:15589"/>
        <dbReference type="ChEBI" id="CHEBI:16526"/>
        <dbReference type="ChEBI" id="CHEBI:57540"/>
        <dbReference type="ChEBI" id="CHEBI:57945"/>
        <dbReference type="EC" id="1.1.1.38"/>
    </reaction>
</comment>
<feature type="binding site" evidence="10">
    <location>
        <position position="412"/>
    </location>
    <ligand>
        <name>(S)-malate</name>
        <dbReference type="ChEBI" id="CHEBI:15589"/>
    </ligand>
</feature>
<evidence type="ECO:0000256" key="3">
    <source>
        <dbReference type="ARBA" id="ARBA00013003"/>
    </source>
</evidence>
<evidence type="ECO:0000256" key="7">
    <source>
        <dbReference type="ARBA" id="ARBA00050168"/>
    </source>
</evidence>
<feature type="domain" description="Malic enzyme NAD-binding" evidence="13">
    <location>
        <begin position="264"/>
        <end position="525"/>
    </location>
</feature>
<protein>
    <recommendedName>
        <fullName evidence="3">malate dehydrogenase (oxaloacetate-decarboxylating)</fullName>
        <ecNumber evidence="3">1.1.1.38</ecNumber>
    </recommendedName>
</protein>
<feature type="active site" description="Proton acceptor" evidence="9">
    <location>
        <position position="168"/>
    </location>
</feature>
<feature type="active site" description="Proton donor" evidence="9">
    <location>
        <position position="96"/>
    </location>
</feature>
<dbReference type="InterPro" id="IPR037062">
    <property type="entry name" value="Malic_N_dom_sf"/>
</dbReference>
<dbReference type="CDD" id="cd05312">
    <property type="entry name" value="NAD_bind_1_malic_enz"/>
    <property type="match status" value="1"/>
</dbReference>
<sequence length="556" mass="61648">MAIKIEKKGRDLLRDSLLNKGTAFTPEERDQFSLHGLIPASVETLKQQLSRCLDAYKAKESPLEKHIYLRALQDRNEVLFYRFIIDNLVEILPIIYTPVVGLACEQFSHIYRQPRGLFLSYPEKEKLDSIIKRVASARSISVIVVTDGERILGLGDQGAGGLGIPIGKLSLYTSCGGIHPAQTLPIILDVGTNNQERLNDPEYIGWRHPRVTGQEYDDFVDLFVQSIKKHMPHVLLQFEDFAQQHAYPLLERYKDQLCTFNDDIQGTAAVAVSAILAATRVAKSPLKDQKIALLGAGSAGCGISEQLVRAMMNQGLKESEARSRFYLVDRYGLLTEKTENLLPFQKPFARSLAAVENWKLQKQGEINLYDVIQNAHPTILLGVSGQPNQFSEDMIKVMASYCDRPIIFPLSNPTSRAEATPKDLLNWTKGKALIATGSPFDPVTINGHHIEIAQCNNSYIFPGVGLGVVAGKSKRVTDLMMMAAAVALSELAPAVATGEGRLLPELPFIREVSKHIAKAVILQGIKEGHIAPMTETDIESAISKTMWDPKYDDYLK</sequence>
<dbReference type="InterPro" id="IPR012301">
    <property type="entry name" value="Malic_N_dom"/>
</dbReference>
<evidence type="ECO:0000259" key="14">
    <source>
        <dbReference type="SMART" id="SM01274"/>
    </source>
</evidence>
<keyword evidence="4 11" id="KW-0479">Metal-binding</keyword>
<dbReference type="SUPFAM" id="SSF53223">
    <property type="entry name" value="Aminoacid dehydrogenase-like, N-terminal domain"/>
    <property type="match status" value="1"/>
</dbReference>
<keyword evidence="16" id="KW-1185">Reference proteome</keyword>
<dbReference type="SMART" id="SM00919">
    <property type="entry name" value="Malic_M"/>
    <property type="match status" value="1"/>
</dbReference>
<dbReference type="GO" id="GO:0005829">
    <property type="term" value="C:cytosol"/>
    <property type="evidence" value="ECO:0007669"/>
    <property type="project" value="TreeGrafter"/>
</dbReference>
<feature type="binding site" evidence="11">
    <location>
        <position position="240"/>
    </location>
    <ligand>
        <name>a divalent metal cation</name>
        <dbReference type="ChEBI" id="CHEBI:60240"/>
    </ligand>
</feature>
<accession>A0A0W1A544</accession>
<evidence type="ECO:0000256" key="12">
    <source>
        <dbReference type="RuleBase" id="RU003427"/>
    </source>
</evidence>
<dbReference type="GO" id="GO:0046872">
    <property type="term" value="F:metal ion binding"/>
    <property type="evidence" value="ECO:0007669"/>
    <property type="project" value="UniProtKB-KW"/>
</dbReference>
<dbReference type="Pfam" id="PF03949">
    <property type="entry name" value="Malic_M"/>
    <property type="match status" value="1"/>
</dbReference>
<proteinExistence type="inferred from homology"/>
<dbReference type="InterPro" id="IPR001891">
    <property type="entry name" value="Malic_OxRdtase"/>
</dbReference>
<dbReference type="GO" id="GO:0004470">
    <property type="term" value="F:malic enzyme activity"/>
    <property type="evidence" value="ECO:0007669"/>
    <property type="project" value="InterPro"/>
</dbReference>
<feature type="domain" description="Malic enzyme N-terminal" evidence="14">
    <location>
        <begin position="73"/>
        <end position="254"/>
    </location>
</feature>
<dbReference type="AlphaFoldDB" id="A0A0W1A544"/>
<comment type="cofactor">
    <cofactor evidence="1">
        <name>Mn(2+)</name>
        <dbReference type="ChEBI" id="CHEBI:29035"/>
    </cofactor>
</comment>
<reference evidence="15 16" key="1">
    <citation type="submission" date="2015-11" db="EMBL/GenBank/DDBJ databases">
        <title>Genomic analysis of 38 Legionella species identifies large and diverse effector repertoires.</title>
        <authorList>
            <person name="Burstein D."/>
            <person name="Amaro F."/>
            <person name="Zusman T."/>
            <person name="Lifshitz Z."/>
            <person name="Cohen O."/>
            <person name="Gilbert J.A."/>
            <person name="Pupko T."/>
            <person name="Shuman H.A."/>
            <person name="Segal G."/>
        </authorList>
    </citation>
    <scope>NUCLEOTIDE SEQUENCE [LARGE SCALE GENOMIC DNA]</scope>
    <source>
        <strain evidence="15 16">ATCC 51914</strain>
    </source>
</reference>
<dbReference type="InterPro" id="IPR046346">
    <property type="entry name" value="Aminoacid_DH-like_N_sf"/>
</dbReference>
<feature type="binding site" evidence="11">
    <location>
        <position position="239"/>
    </location>
    <ligand>
        <name>a divalent metal cation</name>
        <dbReference type="ChEBI" id="CHEBI:60240"/>
    </ligand>
</feature>
<dbReference type="SUPFAM" id="SSF51735">
    <property type="entry name" value="NAD(P)-binding Rossmann-fold domains"/>
    <property type="match status" value="1"/>
</dbReference>
<dbReference type="GO" id="GO:0016616">
    <property type="term" value="F:oxidoreductase activity, acting on the CH-OH group of donors, NAD or NADP as acceptor"/>
    <property type="evidence" value="ECO:0007669"/>
    <property type="project" value="InterPro"/>
</dbReference>
<name>A0A0W1A544_9GAMM</name>
<evidence type="ECO:0000313" key="15">
    <source>
        <dbReference type="EMBL" id="KTD76459.1"/>
    </source>
</evidence>
<evidence type="ECO:0000256" key="1">
    <source>
        <dbReference type="ARBA" id="ARBA00001936"/>
    </source>
</evidence>
<dbReference type="Gene3D" id="3.40.50.10380">
    <property type="entry name" value="Malic enzyme, N-terminal domain"/>
    <property type="match status" value="1"/>
</dbReference>
<evidence type="ECO:0000256" key="8">
    <source>
        <dbReference type="ARBA" id="ARBA00052591"/>
    </source>
</evidence>
<evidence type="ECO:0000256" key="10">
    <source>
        <dbReference type="PIRSR" id="PIRSR000106-2"/>
    </source>
</evidence>
<dbReference type="GO" id="GO:0006108">
    <property type="term" value="P:malate metabolic process"/>
    <property type="evidence" value="ECO:0007669"/>
    <property type="project" value="TreeGrafter"/>
</dbReference>
<dbReference type="GO" id="GO:0051287">
    <property type="term" value="F:NAD binding"/>
    <property type="evidence" value="ECO:0007669"/>
    <property type="project" value="InterPro"/>
</dbReference>
<feature type="binding site" evidence="10">
    <location>
        <position position="150"/>
    </location>
    <ligand>
        <name>(S)-malate</name>
        <dbReference type="ChEBI" id="CHEBI:15589"/>
    </ligand>
</feature>
<comment type="similarity">
    <text evidence="2 12">Belongs to the malic enzymes family.</text>
</comment>
<dbReference type="SMART" id="SM01274">
    <property type="entry name" value="malic"/>
    <property type="match status" value="1"/>
</dbReference>
<feature type="binding site" evidence="10">
    <location>
        <position position="456"/>
    </location>
    <ligand>
        <name>(S)-malate</name>
        <dbReference type="ChEBI" id="CHEBI:15589"/>
    </ligand>
</feature>
<dbReference type="FunFam" id="3.40.50.720:FF:000055">
    <property type="entry name" value="NAD-dependent malic enzyme"/>
    <property type="match status" value="1"/>
</dbReference>
<feature type="binding site" evidence="11">
    <location>
        <position position="263"/>
    </location>
    <ligand>
        <name>a divalent metal cation</name>
        <dbReference type="ChEBI" id="CHEBI:60240"/>
    </ligand>
</feature>
<evidence type="ECO:0000259" key="13">
    <source>
        <dbReference type="SMART" id="SM00919"/>
    </source>
</evidence>
<dbReference type="Gene3D" id="3.40.50.720">
    <property type="entry name" value="NAD(P)-binding Rossmann-like Domain"/>
    <property type="match status" value="1"/>
</dbReference>
<gene>
    <name evidence="15" type="ORF">Lwal_2181</name>
</gene>
<dbReference type="NCBIfam" id="NF010052">
    <property type="entry name" value="PRK13529.1"/>
    <property type="match status" value="1"/>
</dbReference>
<evidence type="ECO:0000256" key="11">
    <source>
        <dbReference type="PIRSR" id="PIRSR000106-3"/>
    </source>
</evidence>
<comment type="catalytic activity">
    <reaction evidence="7">
        <text>oxaloacetate + H(+) = pyruvate + CO2</text>
        <dbReference type="Rhea" id="RHEA:15641"/>
        <dbReference type="ChEBI" id="CHEBI:15361"/>
        <dbReference type="ChEBI" id="CHEBI:15378"/>
        <dbReference type="ChEBI" id="CHEBI:16452"/>
        <dbReference type="ChEBI" id="CHEBI:16526"/>
        <dbReference type="EC" id="1.1.1.38"/>
    </reaction>
</comment>
<dbReference type="PIRSF" id="PIRSF000106">
    <property type="entry name" value="ME"/>
    <property type="match status" value="1"/>
</dbReference>
<evidence type="ECO:0000256" key="4">
    <source>
        <dbReference type="ARBA" id="ARBA00022723"/>
    </source>
</evidence>
<dbReference type="EC" id="1.1.1.38" evidence="3"/>
<dbReference type="EMBL" id="LNZB01000051">
    <property type="protein sequence ID" value="KTD76459.1"/>
    <property type="molecule type" value="Genomic_DNA"/>
</dbReference>
<dbReference type="PANTHER" id="PTHR23406:SF34">
    <property type="entry name" value="NAD-DEPENDENT MALIC ENZYME, MITOCHONDRIAL"/>
    <property type="match status" value="1"/>
</dbReference>
<dbReference type="PRINTS" id="PR00072">
    <property type="entry name" value="MALOXRDTASE"/>
</dbReference>
<comment type="caution">
    <text evidence="15">The sequence shown here is derived from an EMBL/GenBank/DDBJ whole genome shotgun (WGS) entry which is preliminary data.</text>
</comment>
<evidence type="ECO:0000256" key="9">
    <source>
        <dbReference type="PIRSR" id="PIRSR000106-1"/>
    </source>
</evidence>
<dbReference type="OrthoDB" id="3314528at2"/>
<dbReference type="PROSITE" id="PS00331">
    <property type="entry name" value="MALIC_ENZYMES"/>
    <property type="match status" value="1"/>
</dbReference>
<dbReference type="InterPro" id="IPR012302">
    <property type="entry name" value="Malic_NAD-bd"/>
</dbReference>